<evidence type="ECO:0000313" key="2">
    <source>
        <dbReference type="Proteomes" id="UP000094622"/>
    </source>
</evidence>
<dbReference type="Pfam" id="PF06258">
    <property type="entry name" value="Mito_fiss_Elm1"/>
    <property type="match status" value="1"/>
</dbReference>
<proteinExistence type="predicted"/>
<accession>A0A1E3GZB9</accession>
<keyword evidence="2" id="KW-1185">Reference proteome</keyword>
<sequence>MAETSALPGDPAQRPRAIVISTGKRGHDIKGIGVAEHLGLEPEVRTVRLSPPWSWIAPRGRPPLPPGLQGPPWPDLVFASGRRTIPLARALKRQLGSSVFVTIFDDPGPSPDEFDLVWTSLHDDVAGDTILRTLTAPHRLTAHGLATEGAALAARLGLDPGDAPILGVVLGGPSKVYRFGEARGHGLPRSLPACSARAGPAFSWPGRAAHRRT</sequence>
<reference evidence="1 2" key="1">
    <citation type="submission" date="2016-07" db="EMBL/GenBank/DDBJ databases">
        <title>Draft Genome Sequence of Methylobrevis pamukkalensis PK2.</title>
        <authorList>
            <person name="Vasilenko O.V."/>
            <person name="Doronina N.V."/>
            <person name="Shmareva M.N."/>
            <person name="Tarlachkov S.V."/>
            <person name="Mustakhimov I."/>
            <person name="Trotsenko Y.A."/>
        </authorList>
    </citation>
    <scope>NUCLEOTIDE SEQUENCE [LARGE SCALE GENOMIC DNA]</scope>
    <source>
        <strain evidence="1 2">PK2</strain>
    </source>
</reference>
<dbReference type="Proteomes" id="UP000094622">
    <property type="component" value="Unassembled WGS sequence"/>
</dbReference>
<comment type="caution">
    <text evidence="1">The sequence shown here is derived from an EMBL/GenBank/DDBJ whole genome shotgun (WGS) entry which is preliminary data.</text>
</comment>
<name>A0A1E3GZB9_9HYPH</name>
<gene>
    <name evidence="1" type="ORF">A6302_03267</name>
</gene>
<organism evidence="1 2">
    <name type="scientific">Methylobrevis pamukkalensis</name>
    <dbReference type="NCBI Taxonomy" id="1439726"/>
    <lineage>
        <taxon>Bacteria</taxon>
        <taxon>Pseudomonadati</taxon>
        <taxon>Pseudomonadota</taxon>
        <taxon>Alphaproteobacteria</taxon>
        <taxon>Hyphomicrobiales</taxon>
        <taxon>Pleomorphomonadaceae</taxon>
        <taxon>Methylobrevis</taxon>
    </lineage>
</organism>
<dbReference type="EMBL" id="MCRJ01000091">
    <property type="protein sequence ID" value="ODN69429.1"/>
    <property type="molecule type" value="Genomic_DNA"/>
</dbReference>
<evidence type="ECO:0000313" key="1">
    <source>
        <dbReference type="EMBL" id="ODN69429.1"/>
    </source>
</evidence>
<dbReference type="InterPro" id="IPR009367">
    <property type="entry name" value="Elm1-like"/>
</dbReference>
<dbReference type="AlphaFoldDB" id="A0A1E3GZB9"/>
<protein>
    <submittedName>
        <fullName evidence="1">Uncharacterized protein</fullName>
    </submittedName>
</protein>